<reference evidence="2 4" key="1">
    <citation type="submission" date="2014-08" db="EMBL/GenBank/DDBJ databases">
        <authorList>
            <person name="Sisinthy S."/>
        </authorList>
    </citation>
    <scope>NUCLEOTIDE SEQUENCE [LARGE SCALE GENOMIC DNA]</scope>
    <source>
        <strain evidence="2 4">RuG17</strain>
    </source>
</reference>
<dbReference type="RefSeq" id="WP_035839461.1">
    <property type="nucleotide sequence ID" value="NZ_JACHBQ010000001.1"/>
</dbReference>
<dbReference type="STRING" id="1001240.GY21_18505"/>
<keyword evidence="1" id="KW-0812">Transmembrane</keyword>
<accession>A0A099J3G7</accession>
<keyword evidence="1" id="KW-0472">Membrane</keyword>
<dbReference type="OrthoDB" id="3698172at2"/>
<feature type="transmembrane region" description="Helical" evidence="1">
    <location>
        <begin position="44"/>
        <end position="61"/>
    </location>
</feature>
<sequence>MAAHTSRVASLTGAAALDAAFALLFVLIGRASHGEGLLGTLNTWWPFLGGLLIGWLVMRAWRSPQRIVWTGIGIWVATVAGGLLLRVASGQGVQLSFAIVTAITLGVFLIGWRGLALLVHRLSAPNRQA</sequence>
<dbReference type="EMBL" id="JPXF01000109">
    <property type="protein sequence ID" value="KGJ71983.1"/>
    <property type="molecule type" value="Genomic_DNA"/>
</dbReference>
<dbReference type="Proteomes" id="UP000561726">
    <property type="component" value="Unassembled WGS sequence"/>
</dbReference>
<feature type="transmembrane region" description="Helical" evidence="1">
    <location>
        <begin position="68"/>
        <end position="89"/>
    </location>
</feature>
<evidence type="ECO:0000313" key="5">
    <source>
        <dbReference type="Proteomes" id="UP000561726"/>
    </source>
</evidence>
<dbReference type="eggNOG" id="ENOG503310N">
    <property type="taxonomic scope" value="Bacteria"/>
</dbReference>
<gene>
    <name evidence="3" type="ORF">BJ997_000179</name>
    <name evidence="2" type="ORF">GY21_18505</name>
</gene>
<dbReference type="InterPro" id="IPR021414">
    <property type="entry name" value="DUF3054"/>
</dbReference>
<evidence type="ECO:0000313" key="3">
    <source>
        <dbReference type="EMBL" id="MBB5639631.1"/>
    </source>
</evidence>
<evidence type="ECO:0000256" key="1">
    <source>
        <dbReference type="SAM" id="Phobius"/>
    </source>
</evidence>
<reference evidence="3 5" key="2">
    <citation type="submission" date="2020-08" db="EMBL/GenBank/DDBJ databases">
        <title>Sequencing the genomes of 1000 actinobacteria strains.</title>
        <authorList>
            <person name="Klenk H.-P."/>
        </authorList>
    </citation>
    <scope>NUCLEOTIDE SEQUENCE [LARGE SCALE GENOMIC DNA]</scope>
    <source>
        <strain evidence="3 5">DSM 21065</strain>
    </source>
</reference>
<organism evidence="2 4">
    <name type="scientific">Cryobacterium roopkundense</name>
    <dbReference type="NCBI Taxonomy" id="1001240"/>
    <lineage>
        <taxon>Bacteria</taxon>
        <taxon>Bacillati</taxon>
        <taxon>Actinomycetota</taxon>
        <taxon>Actinomycetes</taxon>
        <taxon>Micrococcales</taxon>
        <taxon>Microbacteriaceae</taxon>
        <taxon>Cryobacterium</taxon>
    </lineage>
</organism>
<dbReference type="Pfam" id="PF11255">
    <property type="entry name" value="DUF3054"/>
    <property type="match status" value="1"/>
</dbReference>
<keyword evidence="4" id="KW-1185">Reference proteome</keyword>
<name>A0A099J3G7_9MICO</name>
<dbReference type="Proteomes" id="UP000029864">
    <property type="component" value="Unassembled WGS sequence"/>
</dbReference>
<dbReference type="AlphaFoldDB" id="A0A099J3G7"/>
<comment type="caution">
    <text evidence="2">The sequence shown here is derived from an EMBL/GenBank/DDBJ whole genome shotgun (WGS) entry which is preliminary data.</text>
</comment>
<evidence type="ECO:0000313" key="2">
    <source>
        <dbReference type="EMBL" id="KGJ71983.1"/>
    </source>
</evidence>
<feature type="transmembrane region" description="Helical" evidence="1">
    <location>
        <begin position="95"/>
        <end position="119"/>
    </location>
</feature>
<keyword evidence="1" id="KW-1133">Transmembrane helix</keyword>
<dbReference type="EMBL" id="JACHBQ010000001">
    <property type="protein sequence ID" value="MBB5639631.1"/>
    <property type="molecule type" value="Genomic_DNA"/>
</dbReference>
<proteinExistence type="predicted"/>
<evidence type="ECO:0000313" key="4">
    <source>
        <dbReference type="Proteomes" id="UP000029864"/>
    </source>
</evidence>
<evidence type="ECO:0008006" key="6">
    <source>
        <dbReference type="Google" id="ProtNLM"/>
    </source>
</evidence>
<protein>
    <recommendedName>
        <fullName evidence="6">DUF3054 domain-containing protein</fullName>
    </recommendedName>
</protein>